<evidence type="ECO:0000313" key="1">
    <source>
        <dbReference type="EMBL" id="GAD68688.1"/>
    </source>
</evidence>
<accession>U3BQ70</accession>
<proteinExistence type="predicted"/>
<protein>
    <recommendedName>
        <fullName evidence="3">KfrA N-terminal DNA-binding domain-containing protein</fullName>
    </recommendedName>
</protein>
<name>U3BQ70_VIBPR</name>
<dbReference type="RefSeq" id="WP_021706657.1">
    <property type="nucleotide sequence ID" value="NZ_BATJ01000018.1"/>
</dbReference>
<gene>
    <name evidence="1" type="ORF">VPR01S_18_00900</name>
</gene>
<comment type="caution">
    <text evidence="1">The sequence shown here is derived from an EMBL/GenBank/DDBJ whole genome shotgun (WGS) entry which is preliminary data.</text>
</comment>
<dbReference type="EMBL" id="BATJ01000018">
    <property type="protein sequence ID" value="GAD68688.1"/>
    <property type="molecule type" value="Genomic_DNA"/>
</dbReference>
<organism evidence="1 2">
    <name type="scientific">Vibrio proteolyticus NBRC 13287</name>
    <dbReference type="NCBI Taxonomy" id="1219065"/>
    <lineage>
        <taxon>Bacteria</taxon>
        <taxon>Pseudomonadati</taxon>
        <taxon>Pseudomonadota</taxon>
        <taxon>Gammaproteobacteria</taxon>
        <taxon>Vibrionales</taxon>
        <taxon>Vibrionaceae</taxon>
        <taxon>Vibrio</taxon>
    </lineage>
</organism>
<dbReference type="eggNOG" id="ENOG5033JKV">
    <property type="taxonomic scope" value="Bacteria"/>
</dbReference>
<evidence type="ECO:0008006" key="3">
    <source>
        <dbReference type="Google" id="ProtNLM"/>
    </source>
</evidence>
<sequence length="96" mass="10748">MLTQNITQELEAVLQSLHNQGKEPTVALVKARLKTPVPMPALIATIRSWKHAQRVPKVEIAADSAPPQDKIAHLEQQIKDLTRRLETLEAKLAEKL</sequence>
<dbReference type="AlphaFoldDB" id="U3BQ70"/>
<reference evidence="1 2" key="1">
    <citation type="submission" date="2013-09" db="EMBL/GenBank/DDBJ databases">
        <title>Whole genome shotgun sequence of Vibrio proteolyticus NBRC 13287.</title>
        <authorList>
            <person name="Isaki S."/>
            <person name="Hosoyama A."/>
            <person name="Numata M."/>
            <person name="Hashimoto M."/>
            <person name="Hosoyama Y."/>
            <person name="Tsuchikane K."/>
            <person name="Noguchi M."/>
            <person name="Hirakata S."/>
            <person name="Ichikawa N."/>
            <person name="Ohji S."/>
            <person name="Yamazoe A."/>
            <person name="Fujita N."/>
        </authorList>
    </citation>
    <scope>NUCLEOTIDE SEQUENCE [LARGE SCALE GENOMIC DNA]</scope>
    <source>
        <strain evidence="1 2">NBRC 13287</strain>
    </source>
</reference>
<evidence type="ECO:0000313" key="2">
    <source>
        <dbReference type="Proteomes" id="UP000016570"/>
    </source>
</evidence>
<dbReference type="Proteomes" id="UP000016570">
    <property type="component" value="Unassembled WGS sequence"/>
</dbReference>
<keyword evidence="2" id="KW-1185">Reference proteome</keyword>